<dbReference type="NCBIfam" id="NF038402">
    <property type="entry name" value="TroA_like"/>
    <property type="match status" value="1"/>
</dbReference>
<proteinExistence type="predicted"/>
<accession>A0A381QJ58</accession>
<feature type="non-terminal residue" evidence="1">
    <location>
        <position position="1"/>
    </location>
</feature>
<dbReference type="SUPFAM" id="SSF53807">
    <property type="entry name" value="Helical backbone' metal receptor"/>
    <property type="match status" value="1"/>
</dbReference>
<sequence length="225" mass="24761">VSLVPSVTETLLSWGIEPVACTRFCEQPNINNVGGPKDPDLDAIEGLNPDLVVVDCEENRLEDYQSLIGRGVDVEALHVVCIGDVDPEMRRLATRLGVDWSQALSPQRARRDVKAFVPIWRRPWMTIGADTYGASLLSHLGIDVLFSDMDDPYPTIGEQQLADTEIDVVLAPTEPYPFSERHIGMLKSIAPAVLVDGQDLFWWGTRTSAAIDRLDQHLTAAIDGG</sequence>
<evidence type="ECO:0000313" key="1">
    <source>
        <dbReference type="EMBL" id="SUZ79020.1"/>
    </source>
</evidence>
<gene>
    <name evidence="1" type="ORF">METZ01_LOCUS31874</name>
</gene>
<dbReference type="InterPro" id="IPR054828">
    <property type="entry name" value="Vit_B12_bind_prot"/>
</dbReference>
<protein>
    <recommendedName>
        <fullName evidence="2">Fe/B12 periplasmic-binding domain-containing protein</fullName>
    </recommendedName>
</protein>
<dbReference type="EMBL" id="UINC01001372">
    <property type="protein sequence ID" value="SUZ79020.1"/>
    <property type="molecule type" value="Genomic_DNA"/>
</dbReference>
<reference evidence="1" key="1">
    <citation type="submission" date="2018-05" db="EMBL/GenBank/DDBJ databases">
        <authorList>
            <person name="Lanie J.A."/>
            <person name="Ng W.-L."/>
            <person name="Kazmierczak K.M."/>
            <person name="Andrzejewski T.M."/>
            <person name="Davidsen T.M."/>
            <person name="Wayne K.J."/>
            <person name="Tettelin H."/>
            <person name="Glass J.I."/>
            <person name="Rusch D."/>
            <person name="Podicherti R."/>
            <person name="Tsui H.-C.T."/>
            <person name="Winkler M.E."/>
        </authorList>
    </citation>
    <scope>NUCLEOTIDE SEQUENCE</scope>
</reference>
<organism evidence="1">
    <name type="scientific">marine metagenome</name>
    <dbReference type="NCBI Taxonomy" id="408172"/>
    <lineage>
        <taxon>unclassified sequences</taxon>
        <taxon>metagenomes</taxon>
        <taxon>ecological metagenomes</taxon>
    </lineage>
</organism>
<dbReference type="Gene3D" id="3.40.50.1980">
    <property type="entry name" value="Nitrogenase molybdenum iron protein domain"/>
    <property type="match status" value="2"/>
</dbReference>
<name>A0A381QJ58_9ZZZZ</name>
<dbReference type="AlphaFoldDB" id="A0A381QJ58"/>
<evidence type="ECO:0008006" key="2">
    <source>
        <dbReference type="Google" id="ProtNLM"/>
    </source>
</evidence>